<protein>
    <submittedName>
        <fullName evidence="2">IS3 family transposase</fullName>
    </submittedName>
</protein>
<dbReference type="PANTHER" id="PTHR46889:SF4">
    <property type="entry name" value="TRANSPOSASE INSO FOR INSERTION SEQUENCE ELEMENT IS911B-RELATED"/>
    <property type="match status" value="1"/>
</dbReference>
<dbReference type="AlphaFoldDB" id="A0A8A4DPZ5"/>
<dbReference type="Pfam" id="PF00665">
    <property type="entry name" value="rve"/>
    <property type="match status" value="1"/>
</dbReference>
<dbReference type="GO" id="GO:0004803">
    <property type="term" value="F:transposase activity"/>
    <property type="evidence" value="ECO:0007669"/>
    <property type="project" value="InterPro"/>
</dbReference>
<evidence type="ECO:0000313" key="2">
    <source>
        <dbReference type="EMBL" id="QTB60831.1"/>
    </source>
</evidence>
<dbReference type="SUPFAM" id="SSF53098">
    <property type="entry name" value="Ribonuclease H-like"/>
    <property type="match status" value="1"/>
</dbReference>
<dbReference type="InterPro" id="IPR001584">
    <property type="entry name" value="Integrase_cat-core"/>
</dbReference>
<proteinExistence type="predicted"/>
<gene>
    <name evidence="2" type="ORF">J3D99_23300</name>
</gene>
<dbReference type="GO" id="GO:0006313">
    <property type="term" value="P:DNA transposition"/>
    <property type="evidence" value="ECO:0007669"/>
    <property type="project" value="InterPro"/>
</dbReference>
<name>A0A8A4DPZ5_BURPE</name>
<dbReference type="InterPro" id="IPR048020">
    <property type="entry name" value="Transpos_IS3"/>
</dbReference>
<dbReference type="Pfam" id="PF13276">
    <property type="entry name" value="HTH_21"/>
    <property type="match status" value="1"/>
</dbReference>
<dbReference type="InterPro" id="IPR050900">
    <property type="entry name" value="Transposase_IS3/IS150/IS904"/>
</dbReference>
<dbReference type="Pfam" id="PF13333">
    <property type="entry name" value="rve_2"/>
    <property type="match status" value="1"/>
</dbReference>
<feature type="domain" description="Integrase catalytic" evidence="1">
    <location>
        <begin position="220"/>
        <end position="382"/>
    </location>
</feature>
<dbReference type="GO" id="GO:0015074">
    <property type="term" value="P:DNA integration"/>
    <property type="evidence" value="ECO:0007669"/>
    <property type="project" value="InterPro"/>
</dbReference>
<dbReference type="EMBL" id="CP071754">
    <property type="protein sequence ID" value="QTB60831.1"/>
    <property type="molecule type" value="Genomic_DNA"/>
</dbReference>
<reference evidence="2" key="1">
    <citation type="submission" date="2021-03" db="EMBL/GenBank/DDBJ databases">
        <title>Complete genome of Burkholderia pseudomallei_VBP364.</title>
        <authorList>
            <person name="Balaji V."/>
            <person name="Yamuna B."/>
            <person name="Monisha P."/>
        </authorList>
    </citation>
    <scope>NUCLEOTIDE SEQUENCE</scope>
    <source>
        <strain evidence="2">VBP364</strain>
    </source>
</reference>
<dbReference type="InterPro" id="IPR036388">
    <property type="entry name" value="WH-like_DNA-bd_sf"/>
</dbReference>
<dbReference type="InterPro" id="IPR009057">
    <property type="entry name" value="Homeodomain-like_sf"/>
</dbReference>
<dbReference type="PROSITE" id="PS50994">
    <property type="entry name" value="INTEGRASE"/>
    <property type="match status" value="1"/>
</dbReference>
<evidence type="ECO:0000259" key="1">
    <source>
        <dbReference type="PROSITE" id="PS50994"/>
    </source>
</evidence>
<dbReference type="InterPro" id="IPR012337">
    <property type="entry name" value="RNaseH-like_sf"/>
</dbReference>
<accession>A0A8A4DPZ5</accession>
<dbReference type="InterPro" id="IPR036397">
    <property type="entry name" value="RNaseH_sf"/>
</dbReference>
<dbReference type="GO" id="GO:0003677">
    <property type="term" value="F:DNA binding"/>
    <property type="evidence" value="ECO:0007669"/>
    <property type="project" value="InterPro"/>
</dbReference>
<dbReference type="NCBIfam" id="NF033516">
    <property type="entry name" value="transpos_IS3"/>
    <property type="match status" value="1"/>
</dbReference>
<dbReference type="InterPro" id="IPR002514">
    <property type="entry name" value="Transposase_8"/>
</dbReference>
<dbReference type="SUPFAM" id="SSF46689">
    <property type="entry name" value="Homeodomain-like"/>
    <property type="match status" value="1"/>
</dbReference>
<organism evidence="2">
    <name type="scientific">Burkholderia pseudomallei</name>
    <name type="common">Pseudomonas pseudomallei</name>
    <dbReference type="NCBI Taxonomy" id="28450"/>
    <lineage>
        <taxon>Bacteria</taxon>
        <taxon>Pseudomonadati</taxon>
        <taxon>Pseudomonadota</taxon>
        <taxon>Betaproteobacteria</taxon>
        <taxon>Burkholderiales</taxon>
        <taxon>Burkholderiaceae</taxon>
        <taxon>Burkholderia</taxon>
        <taxon>pseudomallei group</taxon>
    </lineage>
</organism>
<dbReference type="Pfam" id="PF01527">
    <property type="entry name" value="HTH_Tnp_1"/>
    <property type="match status" value="1"/>
</dbReference>
<dbReference type="Gene3D" id="1.10.10.10">
    <property type="entry name" value="Winged helix-like DNA-binding domain superfamily/Winged helix DNA-binding domain"/>
    <property type="match status" value="1"/>
</dbReference>
<dbReference type="Gene3D" id="3.30.420.10">
    <property type="entry name" value="Ribonuclease H-like superfamily/Ribonuclease H"/>
    <property type="match status" value="1"/>
</dbReference>
<dbReference type="PANTHER" id="PTHR46889">
    <property type="entry name" value="TRANSPOSASE INSF FOR INSERTION SEQUENCE IS3B-RELATED"/>
    <property type="match status" value="1"/>
</dbReference>
<sequence length="393" mass="44798">MFKVPKQAYMAEFKAAAVQRVKDGQSVGVVARELGVSEQTVRNWVKAEQAGTLNGAGAKVVTPEQMELSRLRAENKRLQMELEIAKKGGGVLREGPPVKYAWIDEQCRYYPLSALCEVLAVSINGYRAWKRGGTVQRKRLTDAQLLTLIRTIHAEVKGAYGSPRMTEEIRARGFPASKARVERLMSKNGIRARHKRRYRVTTDSKHKLPVAPNLLNRDFTPDAPNQVFSSDITYIWTDEGWLYLAVVLDLFNREVVGWSIKPRMTADLVTDALMMAWFRRKPAPGALHHSDRGSQYASHEFQRKLADYGMRCSMSRKGNCWDNAPTESFFNSLKNERVHATRYRTHREAAADLFEYIEVFYSRSRRHSSLGFVPPTQFLQDWLTAQQVKDAVA</sequence>
<dbReference type="RefSeq" id="WP_207418665.1">
    <property type="nucleotide sequence ID" value="NZ_CP071755.2"/>
</dbReference>
<dbReference type="InterPro" id="IPR025948">
    <property type="entry name" value="HTH-like_dom"/>
</dbReference>